<dbReference type="Pfam" id="PF18409">
    <property type="entry name" value="Plk4_PB2"/>
    <property type="match status" value="1"/>
</dbReference>
<feature type="domain" description="POLO box" evidence="3">
    <location>
        <begin position="812"/>
        <end position="889"/>
    </location>
</feature>
<dbReference type="Gene3D" id="3.30.1120.120">
    <property type="match status" value="1"/>
</dbReference>
<dbReference type="SUPFAM" id="SSF82615">
    <property type="entry name" value="Polo-box domain"/>
    <property type="match status" value="1"/>
</dbReference>
<evidence type="ECO:0000313" key="7">
    <source>
        <dbReference type="Proteomes" id="UP000735302"/>
    </source>
</evidence>
<dbReference type="InterPro" id="IPR046437">
    <property type="entry name" value="Ser_Thr-PK_POLO_box_1_sf"/>
</dbReference>
<dbReference type="GO" id="GO:0016301">
    <property type="term" value="F:kinase activity"/>
    <property type="evidence" value="ECO:0007669"/>
    <property type="project" value="UniProtKB-KW"/>
</dbReference>
<dbReference type="InterPro" id="IPR033696">
    <property type="entry name" value="POLO_box_Plk4_C"/>
</dbReference>
<evidence type="ECO:0000259" key="3">
    <source>
        <dbReference type="PROSITE" id="PS50078"/>
    </source>
</evidence>
<feature type="compositionally biased region" description="Polar residues" evidence="2">
    <location>
        <begin position="644"/>
        <end position="662"/>
    </location>
</feature>
<feature type="region of interest" description="Disordered" evidence="2">
    <location>
        <begin position="687"/>
        <end position="718"/>
    </location>
</feature>
<keyword evidence="1" id="KW-0832">Ubl conjugation</keyword>
<feature type="region of interest" description="Disordered" evidence="2">
    <location>
        <begin position="779"/>
        <end position="809"/>
    </location>
</feature>
<dbReference type="InterPro" id="IPR000959">
    <property type="entry name" value="POLO_box_dom"/>
</dbReference>
<evidence type="ECO:0000256" key="2">
    <source>
        <dbReference type="SAM" id="MobiDB-lite"/>
    </source>
</evidence>
<dbReference type="Gene3D" id="2.40.50.930">
    <property type="match status" value="1"/>
</dbReference>
<evidence type="ECO:0000259" key="4">
    <source>
        <dbReference type="PROSITE" id="PS51984"/>
    </source>
</evidence>
<dbReference type="PROSITE" id="PS51984">
    <property type="entry name" value="CPB1"/>
    <property type="match status" value="1"/>
</dbReference>
<dbReference type="Proteomes" id="UP000735302">
    <property type="component" value="Unassembled WGS sequence"/>
</dbReference>
<proteinExistence type="predicted"/>
<keyword evidence="6" id="KW-0808">Transferase</keyword>
<keyword evidence="6" id="KW-0418">Kinase</keyword>
<feature type="region of interest" description="Disordered" evidence="2">
    <location>
        <begin position="637"/>
        <end position="673"/>
    </location>
</feature>
<accession>A0AAV3YPF6</accession>
<dbReference type="InterPro" id="IPR033698">
    <property type="entry name" value="POLO_box_Plk4_2"/>
</dbReference>
<dbReference type="Gene3D" id="3.30.1120.130">
    <property type="match status" value="1"/>
</dbReference>
<dbReference type="InterPro" id="IPR033699">
    <property type="entry name" value="POLO_box_Plk4_1"/>
</dbReference>
<organism evidence="6 7">
    <name type="scientific">Plakobranchus ocellatus</name>
    <dbReference type="NCBI Taxonomy" id="259542"/>
    <lineage>
        <taxon>Eukaryota</taxon>
        <taxon>Metazoa</taxon>
        <taxon>Spiralia</taxon>
        <taxon>Lophotrochozoa</taxon>
        <taxon>Mollusca</taxon>
        <taxon>Gastropoda</taxon>
        <taxon>Heterobranchia</taxon>
        <taxon>Euthyneura</taxon>
        <taxon>Panpulmonata</taxon>
        <taxon>Sacoglossa</taxon>
        <taxon>Placobranchoidea</taxon>
        <taxon>Plakobranchidae</taxon>
        <taxon>Plakobranchus</taxon>
    </lineage>
</organism>
<evidence type="ECO:0000313" key="6">
    <source>
        <dbReference type="EMBL" id="GFN85024.1"/>
    </source>
</evidence>
<dbReference type="PROSITE" id="PS51985">
    <property type="entry name" value="CPB2"/>
    <property type="match status" value="1"/>
</dbReference>
<dbReference type="Pfam" id="PF18190">
    <property type="entry name" value="Plk4_PB1"/>
    <property type="match status" value="1"/>
</dbReference>
<sequence>MSPSPFPQMTITDSGYVSMEIMCRHGNLPDNQEIAKEIFHVSPDGRTVEVYQNADGVAAIDGCPMPGQPFRSFSYPDLPVKQMKKYQHAFKFVELVKSRTPKIILITDTANCKLMENSPQADFKAEFNNGSTVLVSKSTVTVADRDGGSLSFDIQSVSQLISSDTLALVQHTQMCHQKCLELEQSVSSLQASDVSQELFPVTIGSPCQIQPDLQTFSCKNESQHSNFGGFPVSIQAHCSHTETEAWLLDGLPNVTSAKCVETELSDFVAAQFTEFGGSSRGSSVKGMSRSNTPQKRNPLIQCGQTECVHTQAASQQYPADTVSASEIFADNTQSDKGINHPYAHSNVPITNNTQLYQDAAIGPNCDHLATVPFSSPQDSHCIENVFTKSHLIESSLLLSGEIHEPQTGAEGLLDSNFGSQHDSSLSKLGFHTPKRNTLQHQQQQQQLDRFHSYNVDSWEKCNKHKNPQHLHENVRLLLEHRRTLGPATPQGDAPCTSVRRTLFSDLDLELSLPVPSPVPSSGTHSLRQDLLAIQRTPSLNLSDCSDGPDTQNMMDKQPKAAACHDEHAFISFPDRTNQVFHENESEKLVEVFNNSLSIPSNIFISSSNKSDEATTSNTAPVILQATIGSRQIEGTHVNKDKEATSVSTLSAQSNPQMTSGPHLSSHRDVPPSPQKTFVPVAPGLATSPKKISQLSSNPPVTPQKNSHIANPSMTPQREHARTGMMLGLTKLNKNIRDNRRGSVSNVYMANSLAGCSNNSSSNSSSSGCLDLPSPISLPVPTLPPQLRHSLDMSTSSHYSDSSAPSSSGTGDVVRQLFVPYTGWASLHATGAVWILYNDGTQVGVKSTEPAMIYVDQDGKETRYSNTDVVPEIVKMKLERLPSIVDQLMKTPSLTSGQAPR</sequence>
<keyword evidence="7" id="KW-1185">Reference proteome</keyword>
<evidence type="ECO:0000256" key="1">
    <source>
        <dbReference type="ARBA" id="ARBA00022843"/>
    </source>
</evidence>
<name>A0AAV3YPF6_9GAST</name>
<dbReference type="InterPro" id="IPR047108">
    <property type="entry name" value="Plk4-like_POLO_box_2_sf"/>
</dbReference>
<dbReference type="AlphaFoldDB" id="A0AAV3YPF6"/>
<protein>
    <submittedName>
        <fullName evidence="6">Serine/threonine-protein kinase plk4</fullName>
    </submittedName>
</protein>
<feature type="compositionally biased region" description="Polar residues" evidence="2">
    <location>
        <begin position="689"/>
        <end position="715"/>
    </location>
</feature>
<feature type="domain" description="Cryptic POLO box 1 (CPB1)" evidence="4">
    <location>
        <begin position="1"/>
        <end position="99"/>
    </location>
</feature>
<comment type="caution">
    <text evidence="6">The sequence shown here is derived from an EMBL/GenBank/DDBJ whole genome shotgun (WGS) entry which is preliminary data.</text>
</comment>
<feature type="domain" description="Cryptic POLO box 2 (CPB2)" evidence="5">
    <location>
        <begin position="100"/>
        <end position="213"/>
    </location>
</feature>
<feature type="compositionally biased region" description="Low complexity" evidence="2">
    <location>
        <begin position="791"/>
        <end position="807"/>
    </location>
</feature>
<dbReference type="PROSITE" id="PS50078">
    <property type="entry name" value="POLO_BOX"/>
    <property type="match status" value="1"/>
</dbReference>
<gene>
    <name evidence="6" type="ORF">PoB_001153000</name>
</gene>
<evidence type="ECO:0000259" key="5">
    <source>
        <dbReference type="PROSITE" id="PS51985"/>
    </source>
</evidence>
<dbReference type="CDD" id="cd13116">
    <property type="entry name" value="POLO_box_Plk4_3"/>
    <property type="match status" value="1"/>
</dbReference>
<dbReference type="EMBL" id="BLXT01001350">
    <property type="protein sequence ID" value="GFN85024.1"/>
    <property type="molecule type" value="Genomic_DNA"/>
</dbReference>
<reference evidence="6 7" key="1">
    <citation type="journal article" date="2021" name="Elife">
        <title>Chloroplast acquisition without the gene transfer in kleptoplastic sea slugs, Plakobranchus ocellatus.</title>
        <authorList>
            <person name="Maeda T."/>
            <person name="Takahashi S."/>
            <person name="Yoshida T."/>
            <person name="Shimamura S."/>
            <person name="Takaki Y."/>
            <person name="Nagai Y."/>
            <person name="Toyoda A."/>
            <person name="Suzuki Y."/>
            <person name="Arimoto A."/>
            <person name="Ishii H."/>
            <person name="Satoh N."/>
            <person name="Nishiyama T."/>
            <person name="Hasebe M."/>
            <person name="Maruyama T."/>
            <person name="Minagawa J."/>
            <person name="Obokata J."/>
            <person name="Shigenobu S."/>
        </authorList>
    </citation>
    <scope>NUCLEOTIDE SEQUENCE [LARGE SCALE GENOMIC DNA]</scope>
</reference>